<sequence length="154" mass="17199">NGFPLSHRINTSPPCDRRPFLTAASALCRVTRFGLRDKGTITSHTTHREHDNTARRHTSHYVPCMGDHTGFEREPLFSAGKTYRGTALNRSVAKGGSEAQREKQPETDVNSQRKFGIRISLETTSKSAADGKEMEIIEKETHTGKVKRNCGNFD</sequence>
<protein>
    <submittedName>
        <fullName evidence="2">Uncharacterized protein</fullName>
    </submittedName>
</protein>
<accession>A0A9N7THL8</accession>
<dbReference type="EMBL" id="CADEAL010000038">
    <property type="protein sequence ID" value="CAB1413120.1"/>
    <property type="molecule type" value="Genomic_DNA"/>
</dbReference>
<feature type="non-terminal residue" evidence="2">
    <location>
        <position position="1"/>
    </location>
</feature>
<proteinExistence type="predicted"/>
<name>A0A9N7THL8_PLEPL</name>
<reference evidence="2" key="1">
    <citation type="submission" date="2020-03" db="EMBL/GenBank/DDBJ databases">
        <authorList>
            <person name="Weist P."/>
        </authorList>
    </citation>
    <scope>NUCLEOTIDE SEQUENCE</scope>
</reference>
<organism evidence="2 3">
    <name type="scientific">Pleuronectes platessa</name>
    <name type="common">European plaice</name>
    <dbReference type="NCBI Taxonomy" id="8262"/>
    <lineage>
        <taxon>Eukaryota</taxon>
        <taxon>Metazoa</taxon>
        <taxon>Chordata</taxon>
        <taxon>Craniata</taxon>
        <taxon>Vertebrata</taxon>
        <taxon>Euteleostomi</taxon>
        <taxon>Actinopterygii</taxon>
        <taxon>Neopterygii</taxon>
        <taxon>Teleostei</taxon>
        <taxon>Neoteleostei</taxon>
        <taxon>Acanthomorphata</taxon>
        <taxon>Carangaria</taxon>
        <taxon>Pleuronectiformes</taxon>
        <taxon>Pleuronectoidei</taxon>
        <taxon>Pleuronectidae</taxon>
        <taxon>Pleuronectes</taxon>
    </lineage>
</organism>
<dbReference type="Proteomes" id="UP001153269">
    <property type="component" value="Unassembled WGS sequence"/>
</dbReference>
<comment type="caution">
    <text evidence="2">The sequence shown here is derived from an EMBL/GenBank/DDBJ whole genome shotgun (WGS) entry which is preliminary data.</text>
</comment>
<evidence type="ECO:0000313" key="3">
    <source>
        <dbReference type="Proteomes" id="UP001153269"/>
    </source>
</evidence>
<feature type="region of interest" description="Disordered" evidence="1">
    <location>
        <begin position="88"/>
        <end position="115"/>
    </location>
</feature>
<evidence type="ECO:0000256" key="1">
    <source>
        <dbReference type="SAM" id="MobiDB-lite"/>
    </source>
</evidence>
<evidence type="ECO:0000313" key="2">
    <source>
        <dbReference type="EMBL" id="CAB1413120.1"/>
    </source>
</evidence>
<keyword evidence="3" id="KW-1185">Reference proteome</keyword>
<gene>
    <name evidence="2" type="ORF">PLEPLA_LOCUS820</name>
</gene>
<dbReference type="AlphaFoldDB" id="A0A9N7THL8"/>